<dbReference type="EMBL" id="CATOUU010000762">
    <property type="protein sequence ID" value="CAI9946308.1"/>
    <property type="molecule type" value="Genomic_DNA"/>
</dbReference>
<evidence type="ECO:0000313" key="2">
    <source>
        <dbReference type="EMBL" id="CAI9946308.1"/>
    </source>
</evidence>
<evidence type="ECO:0000313" key="4">
    <source>
        <dbReference type="EMBL" id="CAL6021376.1"/>
    </source>
</evidence>
<evidence type="ECO:0000313" key="5">
    <source>
        <dbReference type="EMBL" id="CAL6023574.1"/>
    </source>
</evidence>
<evidence type="ECO:0000313" key="3">
    <source>
        <dbReference type="EMBL" id="CAI9954446.1"/>
    </source>
</evidence>
<organism evidence="3">
    <name type="scientific">Hexamita inflata</name>
    <dbReference type="NCBI Taxonomy" id="28002"/>
    <lineage>
        <taxon>Eukaryota</taxon>
        <taxon>Metamonada</taxon>
        <taxon>Diplomonadida</taxon>
        <taxon>Hexamitidae</taxon>
        <taxon>Hexamitinae</taxon>
        <taxon>Hexamita</taxon>
    </lineage>
</organism>
<proteinExistence type="predicted"/>
<evidence type="ECO:0000313" key="6">
    <source>
        <dbReference type="Proteomes" id="UP001642409"/>
    </source>
</evidence>
<dbReference type="EMBL" id="CATOUU010000849">
    <property type="protein sequence ID" value="CAI9954446.1"/>
    <property type="molecule type" value="Genomic_DNA"/>
</dbReference>
<reference evidence="4 6" key="2">
    <citation type="submission" date="2024-07" db="EMBL/GenBank/DDBJ databases">
        <authorList>
            <person name="Akdeniz Z."/>
        </authorList>
    </citation>
    <scope>NUCLEOTIDE SEQUENCE [LARGE SCALE GENOMIC DNA]</scope>
</reference>
<gene>
    <name evidence="4" type="ORF">HINF_LOCUS28133</name>
    <name evidence="5" type="ORF">HINF_LOCUS29196</name>
    <name evidence="2" type="ORF">HINF_LOCUS33953</name>
    <name evidence="3" type="ORF">HINF_LOCUS42091</name>
</gene>
<feature type="coiled-coil region" evidence="1">
    <location>
        <begin position="105"/>
        <end position="132"/>
    </location>
</feature>
<protein>
    <submittedName>
        <fullName evidence="4">Hypothetical_protein</fullName>
    </submittedName>
</protein>
<comment type="caution">
    <text evidence="3">The sequence shown here is derived from an EMBL/GenBank/DDBJ whole genome shotgun (WGS) entry which is preliminary data.</text>
</comment>
<dbReference type="EMBL" id="CAXDID020000094">
    <property type="protein sequence ID" value="CAL6023574.1"/>
    <property type="molecule type" value="Genomic_DNA"/>
</dbReference>
<dbReference type="Proteomes" id="UP001642409">
    <property type="component" value="Unassembled WGS sequence"/>
</dbReference>
<accession>A0AA86UK34</accession>
<dbReference type="EMBL" id="CAXDID020000089">
    <property type="protein sequence ID" value="CAL6021376.1"/>
    <property type="molecule type" value="Genomic_DNA"/>
</dbReference>
<name>A0AA86UK34_9EUKA</name>
<keyword evidence="1" id="KW-0175">Coiled coil</keyword>
<reference evidence="3" key="1">
    <citation type="submission" date="2023-06" db="EMBL/GenBank/DDBJ databases">
        <authorList>
            <person name="Kurt Z."/>
        </authorList>
    </citation>
    <scope>NUCLEOTIDE SEQUENCE</scope>
</reference>
<evidence type="ECO:0000256" key="1">
    <source>
        <dbReference type="SAM" id="Coils"/>
    </source>
</evidence>
<keyword evidence="6" id="KW-1185">Reference proteome</keyword>
<sequence>MSFAQTLGNHEQLFTRLSQTNQNLNNFIQYQHELFNSFKAFSNQLKTINQKYQKICTAEPECVNFPVILSEINLLAESFDVTYQQPTVQSFNKLQSTLQTSYKVLQVQQSELNSLKQQSTQLIQQHADLKIKAKSEQDLNSPIFCQLDKTLSKLWKVEAQKQEKLNETIKNEQFIDQEGRNILDQIENSWEEQIQMLILEQLKTLKSIKNIRTENEIDVQYIDWNLIKEQIGQKLKGPNTIAITQQESVEIQV</sequence>
<dbReference type="AlphaFoldDB" id="A0AA86UK34"/>